<keyword evidence="3" id="KW-0808">Transferase</keyword>
<reference evidence="6" key="1">
    <citation type="submission" date="2021-01" db="EMBL/GenBank/DDBJ databases">
        <authorList>
            <person name="Corre E."/>
            <person name="Pelletier E."/>
            <person name="Niang G."/>
            <person name="Scheremetjew M."/>
            <person name="Finn R."/>
            <person name="Kale V."/>
            <person name="Holt S."/>
            <person name="Cochrane G."/>
            <person name="Meng A."/>
            <person name="Brown T."/>
            <person name="Cohen L."/>
        </authorList>
    </citation>
    <scope>NUCLEOTIDE SEQUENCE</scope>
    <source>
        <strain evidence="6">UTEX LB 2760</strain>
    </source>
</reference>
<dbReference type="SUPFAM" id="SSF53383">
    <property type="entry name" value="PLP-dependent transferases"/>
    <property type="match status" value="1"/>
</dbReference>
<name>A0A7S0BL06_9RHOD</name>
<dbReference type="AlphaFoldDB" id="A0A7S0BL06"/>
<gene>
    <name evidence="6" type="ORF">RMAR0315_LOCUS6820</name>
</gene>
<dbReference type="Gene3D" id="3.40.640.10">
    <property type="entry name" value="Type I PLP-dependent aspartate aminotransferase-like (Major domain)"/>
    <property type="match status" value="1"/>
</dbReference>
<dbReference type="InterPro" id="IPR015424">
    <property type="entry name" value="PyrdxlP-dep_Trfase"/>
</dbReference>
<dbReference type="InterPro" id="IPR015421">
    <property type="entry name" value="PyrdxlP-dep_Trfase_major"/>
</dbReference>
<feature type="domain" description="Aminotransferase class I/classII large" evidence="5">
    <location>
        <begin position="50"/>
        <end position="178"/>
    </location>
</feature>
<sequence>MEGAAEIRGRDPWAEEGFVLRKMRKSLESRKSRGLVRQLTLQQSSCLENDFGSNDYLGLVRSEMLRRRASKILERYQCVNGSTGSRLVTGNSRLAEDVEALAAKFHNSECAVLFNSGFNANQGLLGCIASTDDAILWDERCHASAREGTRVTNASYVKAFRHNDLDSLQKELTDALERVTGAVGPDKKENYLFEGSGEDGLTRVFSLAFAR</sequence>
<accession>A0A7S0BL06</accession>
<dbReference type="GO" id="GO:0030170">
    <property type="term" value="F:pyridoxal phosphate binding"/>
    <property type="evidence" value="ECO:0007669"/>
    <property type="project" value="InterPro"/>
</dbReference>
<dbReference type="InterPro" id="IPR004839">
    <property type="entry name" value="Aminotransferase_I/II_large"/>
</dbReference>
<keyword evidence="4" id="KW-0663">Pyridoxal phosphate</keyword>
<dbReference type="GO" id="GO:0016740">
    <property type="term" value="F:transferase activity"/>
    <property type="evidence" value="ECO:0007669"/>
    <property type="project" value="UniProtKB-KW"/>
</dbReference>
<evidence type="ECO:0000259" key="5">
    <source>
        <dbReference type="Pfam" id="PF00155"/>
    </source>
</evidence>
<proteinExistence type="inferred from homology"/>
<dbReference type="PANTHER" id="PTHR13693:SF77">
    <property type="entry name" value="8-AMINO-7-OXONONANOATE SYNTHASE"/>
    <property type="match status" value="1"/>
</dbReference>
<comment type="cofactor">
    <cofactor evidence="1">
        <name>pyridoxal 5'-phosphate</name>
        <dbReference type="ChEBI" id="CHEBI:597326"/>
    </cofactor>
</comment>
<organism evidence="6">
    <name type="scientific">Rhodosorus marinus</name>
    <dbReference type="NCBI Taxonomy" id="101924"/>
    <lineage>
        <taxon>Eukaryota</taxon>
        <taxon>Rhodophyta</taxon>
        <taxon>Stylonematophyceae</taxon>
        <taxon>Stylonematales</taxon>
        <taxon>Stylonemataceae</taxon>
        <taxon>Rhodosorus</taxon>
    </lineage>
</organism>
<dbReference type="InterPro" id="IPR050087">
    <property type="entry name" value="AON_synthase_class-II"/>
</dbReference>
<protein>
    <recommendedName>
        <fullName evidence="5">Aminotransferase class I/classII large domain-containing protein</fullName>
    </recommendedName>
</protein>
<evidence type="ECO:0000256" key="3">
    <source>
        <dbReference type="ARBA" id="ARBA00022679"/>
    </source>
</evidence>
<comment type="similarity">
    <text evidence="2">Belongs to the class-II pyridoxal-phosphate-dependent aminotransferase family. BioF subfamily.</text>
</comment>
<evidence type="ECO:0000256" key="2">
    <source>
        <dbReference type="ARBA" id="ARBA00010008"/>
    </source>
</evidence>
<evidence type="ECO:0000256" key="1">
    <source>
        <dbReference type="ARBA" id="ARBA00001933"/>
    </source>
</evidence>
<evidence type="ECO:0000313" key="6">
    <source>
        <dbReference type="EMBL" id="CAD8396832.1"/>
    </source>
</evidence>
<dbReference type="PANTHER" id="PTHR13693">
    <property type="entry name" value="CLASS II AMINOTRANSFERASE/8-AMINO-7-OXONONANOATE SYNTHASE"/>
    <property type="match status" value="1"/>
</dbReference>
<dbReference type="EMBL" id="HBEK01012378">
    <property type="protein sequence ID" value="CAD8396832.1"/>
    <property type="molecule type" value="Transcribed_RNA"/>
</dbReference>
<dbReference type="Pfam" id="PF00155">
    <property type="entry name" value="Aminotran_1_2"/>
    <property type="match status" value="1"/>
</dbReference>
<evidence type="ECO:0000256" key="4">
    <source>
        <dbReference type="ARBA" id="ARBA00022898"/>
    </source>
</evidence>